<reference evidence="9" key="1">
    <citation type="submission" date="2020-09" db="EMBL/GenBank/DDBJ databases">
        <title>Genome-Enabled Discovery of Anthraquinone Biosynthesis in Senna tora.</title>
        <authorList>
            <person name="Kang S.-H."/>
            <person name="Pandey R.P."/>
            <person name="Lee C.-M."/>
            <person name="Sim J.-S."/>
            <person name="Jeong J.-T."/>
            <person name="Choi B.-S."/>
            <person name="Jung M."/>
            <person name="Ginzburg D."/>
            <person name="Zhao K."/>
            <person name="Won S.Y."/>
            <person name="Oh T.-J."/>
            <person name="Yu Y."/>
            <person name="Kim N.-H."/>
            <person name="Lee O.R."/>
            <person name="Lee T.-H."/>
            <person name="Bashyal P."/>
            <person name="Kim T.-S."/>
            <person name="Lee W.-H."/>
            <person name="Kawkins C."/>
            <person name="Kim C.-K."/>
            <person name="Kim J.S."/>
            <person name="Ahn B.O."/>
            <person name="Rhee S.Y."/>
            <person name="Sohng J.K."/>
        </authorList>
    </citation>
    <scope>NUCLEOTIDE SEQUENCE</scope>
    <source>
        <tissue evidence="9">Leaf</tissue>
    </source>
</reference>
<gene>
    <name evidence="9" type="ORF">G2W53_002751</name>
</gene>
<organism evidence="9 10">
    <name type="scientific">Senna tora</name>
    <dbReference type="NCBI Taxonomy" id="362788"/>
    <lineage>
        <taxon>Eukaryota</taxon>
        <taxon>Viridiplantae</taxon>
        <taxon>Streptophyta</taxon>
        <taxon>Embryophyta</taxon>
        <taxon>Tracheophyta</taxon>
        <taxon>Spermatophyta</taxon>
        <taxon>Magnoliopsida</taxon>
        <taxon>eudicotyledons</taxon>
        <taxon>Gunneridae</taxon>
        <taxon>Pentapetalae</taxon>
        <taxon>rosids</taxon>
        <taxon>fabids</taxon>
        <taxon>Fabales</taxon>
        <taxon>Fabaceae</taxon>
        <taxon>Caesalpinioideae</taxon>
        <taxon>Cassia clade</taxon>
        <taxon>Senna</taxon>
    </lineage>
</organism>
<accession>A0A834X9T9</accession>
<feature type="transmembrane region" description="Helical" evidence="7">
    <location>
        <begin position="205"/>
        <end position="227"/>
    </location>
</feature>
<comment type="subcellular location">
    <subcellularLocation>
        <location evidence="1">Vacuole membrane</location>
        <topology evidence="1">Multi-pass membrane protein</topology>
    </subcellularLocation>
</comment>
<comment type="caution">
    <text evidence="9">The sequence shown here is derived from an EMBL/GenBank/DDBJ whole genome shotgun (WGS) entry which is preliminary data.</text>
</comment>
<evidence type="ECO:0000256" key="1">
    <source>
        <dbReference type="ARBA" id="ARBA00004128"/>
    </source>
</evidence>
<evidence type="ECO:0000259" key="8">
    <source>
        <dbReference type="Pfam" id="PF06454"/>
    </source>
</evidence>
<keyword evidence="5 7" id="KW-1133">Transmembrane helix</keyword>
<keyword evidence="4 7" id="KW-0812">Transmembrane</keyword>
<name>A0A834X9T9_9FABA</name>
<dbReference type="EMBL" id="JAAIUW010000002">
    <property type="protein sequence ID" value="KAF7840453.1"/>
    <property type="molecule type" value="Genomic_DNA"/>
</dbReference>
<dbReference type="PANTHER" id="PTHR31142:SF4">
    <property type="entry name" value="OS01G0751300 PROTEIN"/>
    <property type="match status" value="1"/>
</dbReference>
<dbReference type="InterPro" id="IPR009457">
    <property type="entry name" value="THH1/TOM1/TOM3_dom"/>
</dbReference>
<feature type="transmembrane region" description="Helical" evidence="7">
    <location>
        <begin position="164"/>
        <end position="185"/>
    </location>
</feature>
<protein>
    <submittedName>
        <fullName evidence="9">Tobamovirus multiplication protein 1-like isoform X2</fullName>
    </submittedName>
</protein>
<feature type="domain" description="THH1/TOM1/TOM3" evidence="8">
    <location>
        <begin position="169"/>
        <end position="313"/>
    </location>
</feature>
<keyword evidence="6 7" id="KW-0472">Membrane</keyword>
<evidence type="ECO:0000256" key="5">
    <source>
        <dbReference type="ARBA" id="ARBA00022989"/>
    </source>
</evidence>
<evidence type="ECO:0000256" key="4">
    <source>
        <dbReference type="ARBA" id="ARBA00022692"/>
    </source>
</evidence>
<dbReference type="AlphaFoldDB" id="A0A834X9T9"/>
<dbReference type="Proteomes" id="UP000634136">
    <property type="component" value="Unassembled WGS sequence"/>
</dbReference>
<evidence type="ECO:0000256" key="3">
    <source>
        <dbReference type="ARBA" id="ARBA00022554"/>
    </source>
</evidence>
<feature type="transmembrane region" description="Helical" evidence="7">
    <location>
        <begin position="274"/>
        <end position="303"/>
    </location>
</feature>
<keyword evidence="3" id="KW-0926">Vacuole</keyword>
<feature type="transmembrane region" description="Helical" evidence="7">
    <location>
        <begin position="239"/>
        <end position="262"/>
    </location>
</feature>
<dbReference type="InterPro" id="IPR040226">
    <property type="entry name" value="THH1/TOM1/TOM3"/>
</dbReference>
<comment type="similarity">
    <text evidence="2">Belongs to the plant tobamovirus multiplication TOM1 protein family.</text>
</comment>
<dbReference type="OrthoDB" id="747122at2759"/>
<evidence type="ECO:0000256" key="6">
    <source>
        <dbReference type="ARBA" id="ARBA00023136"/>
    </source>
</evidence>
<proteinExistence type="inferred from homology"/>
<dbReference type="Pfam" id="PF06454">
    <property type="entry name" value="THH1_TOM1-3_dom"/>
    <property type="match status" value="1"/>
</dbReference>
<evidence type="ECO:0000256" key="2">
    <source>
        <dbReference type="ARBA" id="ARBA00006779"/>
    </source>
</evidence>
<dbReference type="GO" id="GO:0005774">
    <property type="term" value="C:vacuolar membrane"/>
    <property type="evidence" value="ECO:0007669"/>
    <property type="project" value="UniProtKB-SubCell"/>
</dbReference>
<evidence type="ECO:0000256" key="7">
    <source>
        <dbReference type="SAM" id="Phobius"/>
    </source>
</evidence>
<sequence length="365" mass="41167">MRHTHDGIWFSVCGCHCLELQTLLEHAVSLWFVVFSGFVGFALRLVHAFQLSLSISVKLGEGECRRIRISKWDVSSGRALFNKDPFEEFTSWLDSAESVSSNDWLFQYWVDLCHQPDDDDDYEGSFTEEALLRKSFNESPLANQEGHRKWFPLRLGHVGNRQKIVILVVLLIFVIMMAVAVIIWIGLGKNPIDSAVAVRVYVDLFAVGMLILGVAFACYGILLCLKMSKVRAEQPSYEMYKVACLTIISVLCFTSSACVALLTDIPMLYHWHRWHVHGICTVLLLILYYFVGSSIPSVMVLWVMRELPSEESSSILEESSTLAFVGDTPAAVHNPQRWTTTTSMQNQSLEGHVGIASEDVNLNPR</sequence>
<feature type="transmembrane region" description="Helical" evidence="7">
    <location>
        <begin position="28"/>
        <end position="46"/>
    </location>
</feature>
<evidence type="ECO:0000313" key="9">
    <source>
        <dbReference type="EMBL" id="KAF7840453.1"/>
    </source>
</evidence>
<keyword evidence="10" id="KW-1185">Reference proteome</keyword>
<evidence type="ECO:0000313" key="10">
    <source>
        <dbReference type="Proteomes" id="UP000634136"/>
    </source>
</evidence>
<dbReference type="PANTHER" id="PTHR31142">
    <property type="entry name" value="TOBAMOVIRUS MULTIPLICATION PROTEIN 1-LIKE ISOFORM X1"/>
    <property type="match status" value="1"/>
</dbReference>